<name>A0A9D2G6P1_9FIRM</name>
<sequence>MDITAYWLNHKKRDAGEGKVYYFYPYTRCEKDDTPTLFIAGKHYIRIAVSEEEWRRLRKLDDKEYNSERRAHNKRWTTDIPRLRDEDGEEIDFWSDRAEDRETHYIEGDICEEADRRALVRSFDKTDRRIYRLDRKDFTQQEIARRLHLDQATVSRRLEKIYVRLDLMRLHDGERSPKELAFEVAWEEFLRAGHMRGDADVWAFAFFLRAQGELLALLYKWFFTPGELLRYAARYLMVGGTETKGELLEQLSSYGQAFFARQKFADEVEEKLCLRLLREVERRAATIPEPSGNAFHRYEEEIKELAHRRRLPYMFYFEEILMRKYEFKRICKMLSYAKRIAARMRNAAQKAALRREIAILDAERVALQRLLSRLAERYAVRYEGEGKLGINS</sequence>
<gene>
    <name evidence="2" type="ORF">H9964_07655</name>
</gene>
<organism evidence="2 3">
    <name type="scientific">Candidatus Gallimonas intestinavium</name>
    <dbReference type="NCBI Taxonomy" id="2838603"/>
    <lineage>
        <taxon>Bacteria</taxon>
        <taxon>Bacillati</taxon>
        <taxon>Bacillota</taxon>
        <taxon>Clostridia</taxon>
        <taxon>Candidatus Gallimonas</taxon>
    </lineage>
</organism>
<keyword evidence="1" id="KW-0175">Coiled coil</keyword>
<comment type="caution">
    <text evidence="2">The sequence shown here is derived from an EMBL/GenBank/DDBJ whole genome shotgun (WGS) entry which is preliminary data.</text>
</comment>
<proteinExistence type="predicted"/>
<reference evidence="2" key="2">
    <citation type="submission" date="2021-04" db="EMBL/GenBank/DDBJ databases">
        <authorList>
            <person name="Gilroy R."/>
        </authorList>
    </citation>
    <scope>NUCLEOTIDE SEQUENCE</scope>
    <source>
        <strain evidence="2">ChiW7-2402</strain>
    </source>
</reference>
<evidence type="ECO:0000256" key="1">
    <source>
        <dbReference type="SAM" id="Coils"/>
    </source>
</evidence>
<dbReference type="Proteomes" id="UP000824102">
    <property type="component" value="Unassembled WGS sequence"/>
</dbReference>
<dbReference type="AlphaFoldDB" id="A0A9D2G6P1"/>
<dbReference type="EMBL" id="DXBB01000111">
    <property type="protein sequence ID" value="HIZ73442.1"/>
    <property type="molecule type" value="Genomic_DNA"/>
</dbReference>
<dbReference type="Gene3D" id="1.10.10.60">
    <property type="entry name" value="Homeodomain-like"/>
    <property type="match status" value="1"/>
</dbReference>
<evidence type="ECO:0000313" key="2">
    <source>
        <dbReference type="EMBL" id="HIZ73442.1"/>
    </source>
</evidence>
<reference evidence="2" key="1">
    <citation type="journal article" date="2021" name="PeerJ">
        <title>Extensive microbial diversity within the chicken gut microbiome revealed by metagenomics and culture.</title>
        <authorList>
            <person name="Gilroy R."/>
            <person name="Ravi A."/>
            <person name="Getino M."/>
            <person name="Pursley I."/>
            <person name="Horton D.L."/>
            <person name="Alikhan N.F."/>
            <person name="Baker D."/>
            <person name="Gharbi K."/>
            <person name="Hall N."/>
            <person name="Watson M."/>
            <person name="Adriaenssens E.M."/>
            <person name="Foster-Nyarko E."/>
            <person name="Jarju S."/>
            <person name="Secka A."/>
            <person name="Antonio M."/>
            <person name="Oren A."/>
            <person name="Chaudhuri R.R."/>
            <person name="La Ragione R."/>
            <person name="Hildebrand F."/>
            <person name="Pallen M.J."/>
        </authorList>
    </citation>
    <scope>NUCLEOTIDE SEQUENCE</scope>
    <source>
        <strain evidence="2">ChiW7-2402</strain>
    </source>
</reference>
<evidence type="ECO:0000313" key="3">
    <source>
        <dbReference type="Proteomes" id="UP000824102"/>
    </source>
</evidence>
<protein>
    <submittedName>
        <fullName evidence="2">Lrp/AsnC family transcriptional regulator</fullName>
    </submittedName>
</protein>
<accession>A0A9D2G6P1</accession>
<feature type="coiled-coil region" evidence="1">
    <location>
        <begin position="350"/>
        <end position="377"/>
    </location>
</feature>